<evidence type="ECO:0000313" key="8">
    <source>
        <dbReference type="EMBL" id="ORZ03787.1"/>
    </source>
</evidence>
<keyword evidence="4" id="KW-0479">Metal-binding</keyword>
<keyword evidence="7" id="KW-0732">Signal</keyword>
<organism evidence="8 9">
    <name type="scientific">Syncephalastrum racemosum</name>
    <name type="common">Filamentous fungus</name>
    <dbReference type="NCBI Taxonomy" id="13706"/>
    <lineage>
        <taxon>Eukaryota</taxon>
        <taxon>Fungi</taxon>
        <taxon>Fungi incertae sedis</taxon>
        <taxon>Mucoromycota</taxon>
        <taxon>Mucoromycotina</taxon>
        <taxon>Mucoromycetes</taxon>
        <taxon>Mucorales</taxon>
        <taxon>Syncephalastraceae</taxon>
        <taxon>Syncephalastrum</taxon>
    </lineage>
</organism>
<dbReference type="PROSITE" id="PS00387">
    <property type="entry name" value="PPASE"/>
    <property type="match status" value="1"/>
</dbReference>
<evidence type="ECO:0000256" key="6">
    <source>
        <dbReference type="ARBA" id="ARBA00022842"/>
    </source>
</evidence>
<protein>
    <recommendedName>
        <fullName evidence="3">inorganic diphosphatase</fullName>
        <ecNumber evidence="3">3.6.1.1</ecNumber>
    </recommendedName>
</protein>
<keyword evidence="5" id="KW-0378">Hydrolase</keyword>
<comment type="similarity">
    <text evidence="2">Belongs to the PPase family.</text>
</comment>
<dbReference type="GO" id="GO:0006796">
    <property type="term" value="P:phosphate-containing compound metabolic process"/>
    <property type="evidence" value="ECO:0007669"/>
    <property type="project" value="InterPro"/>
</dbReference>
<dbReference type="OrthoDB" id="1608002at2759"/>
<gene>
    <name evidence="8" type="ORF">BCR43DRAFT_555474</name>
</gene>
<name>A0A1X2HW71_SYNRA</name>
<dbReference type="Proteomes" id="UP000242180">
    <property type="component" value="Unassembled WGS sequence"/>
</dbReference>
<dbReference type="InterPro" id="IPR008162">
    <property type="entry name" value="Pyrophosphatase"/>
</dbReference>
<sequence length="324" mass="36923">MVQISLLSLATIAITMVAASPKCADIDCLYKLRSTGAMYTKDFALYHENAQGTPISTWHDIPIQPDPEDRPDVYNMLIEIPRWEIAKFETNKETGLNPIKQDILDGNLRFLPNVYPNKGYPANYGAFMQTWEDPDHITPDLNNTKGDNDPIDVVDISASLGFPGEIRQVKILGGLALIDEGESDWKVIVIDIHDPRAREINDIQDVDRLMPGYLDAIRHWYEVYKVPDGEDRNRFGFEGKYQNKEYMKNVVDLTRGFWEALVNGTRKFEDEKSTSDFKVANLLVPHSPYQISKDDSQVRNIPDAQNDRPPADIDPARFNYAFVN</sequence>
<evidence type="ECO:0000313" key="9">
    <source>
        <dbReference type="Proteomes" id="UP000242180"/>
    </source>
</evidence>
<keyword evidence="9" id="KW-1185">Reference proteome</keyword>
<evidence type="ECO:0000256" key="1">
    <source>
        <dbReference type="ARBA" id="ARBA00001946"/>
    </source>
</evidence>
<dbReference type="GO" id="GO:0004427">
    <property type="term" value="F:inorganic diphosphate phosphatase activity"/>
    <property type="evidence" value="ECO:0007669"/>
    <property type="project" value="UniProtKB-EC"/>
</dbReference>
<dbReference type="GO" id="GO:0005737">
    <property type="term" value="C:cytoplasm"/>
    <property type="evidence" value="ECO:0007669"/>
    <property type="project" value="InterPro"/>
</dbReference>
<dbReference type="Gene3D" id="3.90.80.10">
    <property type="entry name" value="Inorganic pyrophosphatase"/>
    <property type="match status" value="1"/>
</dbReference>
<keyword evidence="6" id="KW-0460">Magnesium</keyword>
<dbReference type="PANTHER" id="PTHR10286">
    <property type="entry name" value="INORGANIC PYROPHOSPHATASE"/>
    <property type="match status" value="1"/>
</dbReference>
<proteinExistence type="inferred from homology"/>
<evidence type="ECO:0000256" key="7">
    <source>
        <dbReference type="SAM" id="SignalP"/>
    </source>
</evidence>
<dbReference type="STRING" id="13706.A0A1X2HW71"/>
<evidence type="ECO:0000256" key="5">
    <source>
        <dbReference type="ARBA" id="ARBA00022801"/>
    </source>
</evidence>
<dbReference type="EC" id="3.6.1.1" evidence="3"/>
<accession>A0A1X2HW71</accession>
<evidence type="ECO:0000256" key="2">
    <source>
        <dbReference type="ARBA" id="ARBA00006220"/>
    </source>
</evidence>
<dbReference type="CDD" id="cd00412">
    <property type="entry name" value="pyrophosphatase"/>
    <property type="match status" value="1"/>
</dbReference>
<dbReference type="Pfam" id="PF00719">
    <property type="entry name" value="Pyrophosphatase"/>
    <property type="match status" value="1"/>
</dbReference>
<feature type="signal peptide" evidence="7">
    <location>
        <begin position="1"/>
        <end position="19"/>
    </location>
</feature>
<reference evidence="8 9" key="1">
    <citation type="submission" date="2016-07" db="EMBL/GenBank/DDBJ databases">
        <title>Pervasive Adenine N6-methylation of Active Genes in Fungi.</title>
        <authorList>
            <consortium name="DOE Joint Genome Institute"/>
            <person name="Mondo S.J."/>
            <person name="Dannebaum R.O."/>
            <person name="Kuo R.C."/>
            <person name="Labutti K."/>
            <person name="Haridas S."/>
            <person name="Kuo A."/>
            <person name="Salamov A."/>
            <person name="Ahrendt S.R."/>
            <person name="Lipzen A."/>
            <person name="Sullivan W."/>
            <person name="Andreopoulos W.B."/>
            <person name="Clum A."/>
            <person name="Lindquist E."/>
            <person name="Daum C."/>
            <person name="Ramamoorthy G.K."/>
            <person name="Gryganskyi A."/>
            <person name="Culley D."/>
            <person name="Magnuson J.K."/>
            <person name="James T.Y."/>
            <person name="O'Malley M.A."/>
            <person name="Stajich J.E."/>
            <person name="Spatafora J.W."/>
            <person name="Visel A."/>
            <person name="Grigoriev I.V."/>
        </authorList>
    </citation>
    <scope>NUCLEOTIDE SEQUENCE [LARGE SCALE GENOMIC DNA]</scope>
    <source>
        <strain evidence="8 9">NRRL 2496</strain>
    </source>
</reference>
<dbReference type="AlphaFoldDB" id="A0A1X2HW71"/>
<dbReference type="InParanoid" id="A0A1X2HW71"/>
<dbReference type="SUPFAM" id="SSF50324">
    <property type="entry name" value="Inorganic pyrophosphatase"/>
    <property type="match status" value="1"/>
</dbReference>
<evidence type="ECO:0000256" key="3">
    <source>
        <dbReference type="ARBA" id="ARBA00012146"/>
    </source>
</evidence>
<comment type="caution">
    <text evidence="8">The sequence shown here is derived from an EMBL/GenBank/DDBJ whole genome shotgun (WGS) entry which is preliminary data.</text>
</comment>
<dbReference type="GO" id="GO:0000287">
    <property type="term" value="F:magnesium ion binding"/>
    <property type="evidence" value="ECO:0007669"/>
    <property type="project" value="InterPro"/>
</dbReference>
<comment type="cofactor">
    <cofactor evidence="1">
        <name>Mg(2+)</name>
        <dbReference type="ChEBI" id="CHEBI:18420"/>
    </cofactor>
</comment>
<evidence type="ECO:0000256" key="4">
    <source>
        <dbReference type="ARBA" id="ARBA00022723"/>
    </source>
</evidence>
<dbReference type="EMBL" id="MCGN01000001">
    <property type="protein sequence ID" value="ORZ03787.1"/>
    <property type="molecule type" value="Genomic_DNA"/>
</dbReference>
<dbReference type="InterPro" id="IPR036649">
    <property type="entry name" value="Pyrophosphatase_sf"/>
</dbReference>
<feature type="chain" id="PRO_5012981942" description="inorganic diphosphatase" evidence="7">
    <location>
        <begin position="20"/>
        <end position="324"/>
    </location>
</feature>